<name>A0ABT7ZLS8_9BACL</name>
<accession>A0ABT7ZLS8</accession>
<gene>
    <name evidence="2" type="ORF">QMA01_12310</name>
</gene>
<dbReference type="Proteomes" id="UP001225873">
    <property type="component" value="Unassembled WGS sequence"/>
</dbReference>
<evidence type="ECO:0000256" key="1">
    <source>
        <dbReference type="SAM" id="MobiDB-lite"/>
    </source>
</evidence>
<keyword evidence="3" id="KW-1185">Reference proteome</keyword>
<sequence>MVVEERKEEELAERPEPVEAEEAEGAEPVEDDSKFDKIYSNVASNRYENLRTSYIENKAKELRKRKK</sequence>
<proteinExistence type="predicted"/>
<feature type="compositionally biased region" description="Basic and acidic residues" evidence="1">
    <location>
        <begin position="1"/>
        <end position="17"/>
    </location>
</feature>
<dbReference type="EMBL" id="JASDCQ010000003">
    <property type="protein sequence ID" value="MDN3428081.1"/>
    <property type="molecule type" value="Genomic_DNA"/>
</dbReference>
<protein>
    <submittedName>
        <fullName evidence="2">Uncharacterized protein</fullName>
    </submittedName>
</protein>
<feature type="region of interest" description="Disordered" evidence="1">
    <location>
        <begin position="1"/>
        <end position="35"/>
    </location>
</feature>
<comment type="caution">
    <text evidence="2">The sequence shown here is derived from an EMBL/GenBank/DDBJ whole genome shotgun (WGS) entry which is preliminary data.</text>
</comment>
<reference evidence="2 3" key="1">
    <citation type="submission" date="2023-03" db="EMBL/GenBank/DDBJ databases">
        <authorList>
            <person name="Uniacke-Lowe S."/>
            <person name="Ross P."/>
            <person name="Hill C."/>
        </authorList>
    </citation>
    <scope>NUCLEOTIDE SEQUENCE [LARGE SCALE GENOMIC DNA]</scope>
    <source>
        <strain evidence="2 3">APC 4016</strain>
    </source>
</reference>
<evidence type="ECO:0000313" key="3">
    <source>
        <dbReference type="Proteomes" id="UP001225873"/>
    </source>
</evidence>
<evidence type="ECO:0000313" key="2">
    <source>
        <dbReference type="EMBL" id="MDN3428081.1"/>
    </source>
</evidence>
<feature type="compositionally biased region" description="Acidic residues" evidence="1">
    <location>
        <begin position="18"/>
        <end position="30"/>
    </location>
</feature>
<dbReference type="RefSeq" id="WP_225218483.1">
    <property type="nucleotide sequence ID" value="NZ_JASDCQ010000003.1"/>
</dbReference>
<organism evidence="2 3">
    <name type="scientific">Planococcus notacanthi</name>
    <dbReference type="NCBI Taxonomy" id="3035188"/>
    <lineage>
        <taxon>Bacteria</taxon>
        <taxon>Bacillati</taxon>
        <taxon>Bacillota</taxon>
        <taxon>Bacilli</taxon>
        <taxon>Bacillales</taxon>
        <taxon>Caryophanaceae</taxon>
        <taxon>Planococcus</taxon>
    </lineage>
</organism>